<evidence type="ECO:0000313" key="2">
    <source>
        <dbReference type="EMBL" id="SFS51820.1"/>
    </source>
</evidence>
<dbReference type="STRING" id="593133.SAMN04488006_1777"/>
<protein>
    <submittedName>
        <fullName evidence="2">Uncharacterized protein</fullName>
    </submittedName>
</protein>
<evidence type="ECO:0000256" key="1">
    <source>
        <dbReference type="SAM" id="SignalP"/>
    </source>
</evidence>
<organism evidence="2 3">
    <name type="scientific">Lutibacter maritimus</name>
    <dbReference type="NCBI Taxonomy" id="593133"/>
    <lineage>
        <taxon>Bacteria</taxon>
        <taxon>Pseudomonadati</taxon>
        <taxon>Bacteroidota</taxon>
        <taxon>Flavobacteriia</taxon>
        <taxon>Flavobacteriales</taxon>
        <taxon>Flavobacteriaceae</taxon>
        <taxon>Lutibacter</taxon>
    </lineage>
</organism>
<accession>A0A1I6QHN8</accession>
<dbReference type="Proteomes" id="UP000199312">
    <property type="component" value="Unassembled WGS sequence"/>
</dbReference>
<feature type="signal peptide" evidence="1">
    <location>
        <begin position="1"/>
        <end position="22"/>
    </location>
</feature>
<proteinExistence type="predicted"/>
<dbReference type="RefSeq" id="WP_090225031.1">
    <property type="nucleotide sequence ID" value="NZ_FOZP01000004.1"/>
</dbReference>
<name>A0A1I6QHN8_9FLAO</name>
<feature type="chain" id="PRO_5011745549" evidence="1">
    <location>
        <begin position="23"/>
        <end position="75"/>
    </location>
</feature>
<dbReference type="OrthoDB" id="1203279at2"/>
<dbReference type="AlphaFoldDB" id="A0A1I6QHN8"/>
<keyword evidence="1" id="KW-0732">Signal</keyword>
<dbReference type="EMBL" id="FOZP01000004">
    <property type="protein sequence ID" value="SFS51820.1"/>
    <property type="molecule type" value="Genomic_DNA"/>
</dbReference>
<keyword evidence="3" id="KW-1185">Reference proteome</keyword>
<sequence>MKKIILSIVFVFASLAMVNANSSIEDKVVKVRDCVDQAMGNVETVAMVNEEDIRGEYQDYYLELYMEFYLDCMAN</sequence>
<evidence type="ECO:0000313" key="3">
    <source>
        <dbReference type="Proteomes" id="UP000199312"/>
    </source>
</evidence>
<reference evidence="3" key="1">
    <citation type="submission" date="2016-10" db="EMBL/GenBank/DDBJ databases">
        <authorList>
            <person name="Varghese N."/>
            <person name="Submissions S."/>
        </authorList>
    </citation>
    <scope>NUCLEOTIDE SEQUENCE [LARGE SCALE GENOMIC DNA]</scope>
    <source>
        <strain evidence="3">DSM 24450</strain>
    </source>
</reference>
<gene>
    <name evidence="2" type="ORF">SAMN04488006_1777</name>
</gene>